<sequence>MKVLFEILSEIEPVRNQKPIFTHSSFSERPISPAFTIRDWLYLKSKSSQGEDQEISRILLIKLMNNGLHIDEILDAEVAYHECHFNHQDVSGSSLAGSVYLKGILISLENAPDFICEYIHLKCSEDGKLYKEVDILNLTNSIHAKKLRPRYVASDKHTPEGKGIYRGRRGSHMDLSDEEAQSVLDQAIPNGRQYYGYYQGKFYEFQSDNVGGFHGYLVEEKEVPYKIIEHFRQ</sequence>
<comment type="caution">
    <text evidence="1">The sequence shown here is derived from an EMBL/GenBank/DDBJ whole genome shotgun (WGS) entry which is preliminary data.</text>
</comment>
<reference evidence="2" key="1">
    <citation type="journal article" date="2020" name="Toxins">
        <title>Phylogenomic Analysis of Secondary Metabolism in the Toxic Cyanobacterial Genera Anabaena, Dolichospermum and Aphanizomenon.</title>
        <authorList>
            <person name="Oesterholm J."/>
            <person name="Popin R.V."/>
            <person name="Fewer D.P."/>
            <person name="Sivonen K."/>
        </authorList>
    </citation>
    <scope>NUCLEOTIDE SEQUENCE [LARGE SCALE GENOMIC DNA]</scope>
    <source>
        <strain evidence="2">UHCC 0037</strain>
    </source>
</reference>
<name>A0ACC7S4X9_DOLFA</name>
<gene>
    <name evidence="1" type="ORF">FJR39_04580</name>
</gene>
<dbReference type="Proteomes" id="UP001517388">
    <property type="component" value="Unassembled WGS sequence"/>
</dbReference>
<evidence type="ECO:0000313" key="1">
    <source>
        <dbReference type="EMBL" id="MTJ42542.1"/>
    </source>
</evidence>
<evidence type="ECO:0000313" key="2">
    <source>
        <dbReference type="Proteomes" id="UP001517388"/>
    </source>
</evidence>
<organism evidence="1 2">
    <name type="scientific">Dolichospermum flos-aquae UHCC 0037</name>
    <dbReference type="NCBI Taxonomy" id="2590026"/>
    <lineage>
        <taxon>Bacteria</taxon>
        <taxon>Bacillati</taxon>
        <taxon>Cyanobacteriota</taxon>
        <taxon>Cyanophyceae</taxon>
        <taxon>Nostocales</taxon>
        <taxon>Aphanizomenonaceae</taxon>
        <taxon>Dolichospermum</taxon>
    </lineage>
</organism>
<accession>A0ACC7S4X9</accession>
<proteinExistence type="predicted"/>
<keyword evidence="2" id="KW-1185">Reference proteome</keyword>
<protein>
    <submittedName>
        <fullName evidence="1">Uncharacterized protein</fullName>
    </submittedName>
</protein>
<dbReference type="EMBL" id="VILF01000001">
    <property type="protein sequence ID" value="MTJ42542.1"/>
    <property type="molecule type" value="Genomic_DNA"/>
</dbReference>